<sequence length="160" mass="17911">MYVSPFSGTAYGQFAVAWGDSYVVIHTLDATEAIRDNCDQLYIDKLTKIIDCLNAFMDLLGTTNTGHCREWLNPIETGATGSVAFCYSVTPKEATIYFELASCTEKIRFYPAPNGRNRLRNLKTSLARLRVELTNHRQAMLDTMGVVNETRAMLKSVNKA</sequence>
<accession>A0A384ZY06</accession>
<evidence type="ECO:0000313" key="2">
    <source>
        <dbReference type="Proteomes" id="UP000262440"/>
    </source>
</evidence>
<name>A0A384ZY06_9CAUD</name>
<dbReference type="Proteomes" id="UP000262440">
    <property type="component" value="Segment"/>
</dbReference>
<proteinExistence type="predicted"/>
<gene>
    <name evidence="1" type="ORF">AD1_061</name>
</gene>
<organism evidence="1 2">
    <name type="scientific">Dickeya phage vB_DsoM_AD1</name>
    <dbReference type="NCBI Taxonomy" id="2283029"/>
    <lineage>
        <taxon>Viruses</taxon>
        <taxon>Duplodnaviria</taxon>
        <taxon>Heunggongvirae</taxon>
        <taxon>Uroviricota</taxon>
        <taxon>Caudoviricetes</taxon>
        <taxon>Alexandravirus</taxon>
        <taxon>Alexandravirus AD1</taxon>
    </lineage>
</organism>
<dbReference type="EMBL" id="MH460463">
    <property type="protein sequence ID" value="AXG67105.1"/>
    <property type="molecule type" value="Genomic_DNA"/>
</dbReference>
<protein>
    <submittedName>
        <fullName evidence="1">Uncharacterized protein</fullName>
    </submittedName>
</protein>
<evidence type="ECO:0000313" key="1">
    <source>
        <dbReference type="EMBL" id="AXG67105.1"/>
    </source>
</evidence>
<reference evidence="1 2" key="1">
    <citation type="journal article" date="2018" name="Front. Microbiol.">
        <title>Jumbo Bacteriophages Are Represented Within an Increasing Diversity of Environmental Viruses Infecting the Emerging Phytopathogen, Dickeya solani.</title>
        <authorList>
            <person name="Day A.W."/>
            <person name="Ahn J."/>
            <person name="Salmond G.P.C."/>
        </authorList>
    </citation>
    <scope>NUCLEOTIDE SEQUENCE [LARGE SCALE GENOMIC DNA]</scope>
</reference>
<keyword evidence="2" id="KW-1185">Reference proteome</keyword>